<sequence>MNWNEIFEYRDGKLYWNKKTNRNIVIGSLAGSLRSGGYLRVGAKGSYHYVHRIVWEMHNGDIPEGMEIDHINGSRSDNRVENLRIVSHSENQKKHENE</sequence>
<dbReference type="InterPro" id="IPR044925">
    <property type="entry name" value="His-Me_finger_sf"/>
</dbReference>
<dbReference type="InterPro" id="IPR003615">
    <property type="entry name" value="HNH_nuc"/>
</dbReference>
<dbReference type="GO" id="GO:0004519">
    <property type="term" value="F:endonuclease activity"/>
    <property type="evidence" value="ECO:0007669"/>
    <property type="project" value="UniProtKB-KW"/>
</dbReference>
<keyword evidence="3" id="KW-0540">Nuclease</keyword>
<evidence type="ECO:0000259" key="2">
    <source>
        <dbReference type="Pfam" id="PF13392"/>
    </source>
</evidence>
<gene>
    <name evidence="3" type="ORF">Sf12_gp43</name>
</gene>
<evidence type="ECO:0000313" key="3">
    <source>
        <dbReference type="EMBL" id="ATE85769.1"/>
    </source>
</evidence>
<reference evidence="3 4" key="1">
    <citation type="submission" date="2017-05" db="EMBL/GenBank/DDBJ databases">
        <title>The isolation and characterization of 16 novel Shigella-infecting phages from the environment.</title>
        <authorList>
            <person name="Doore S.M."/>
            <person name="Schrad J.R."/>
            <person name="Dover J.A."/>
            <person name="Parent K.N."/>
        </authorList>
    </citation>
    <scope>NUCLEOTIDE SEQUENCE [LARGE SCALE GENOMIC DNA]</scope>
</reference>
<accession>A0A291AXM2</accession>
<keyword evidence="3" id="KW-0378">Hydrolase</keyword>
<dbReference type="Gene3D" id="3.90.75.20">
    <property type="match status" value="1"/>
</dbReference>
<protein>
    <submittedName>
        <fullName evidence="3">HNH homing endonuclease</fullName>
    </submittedName>
</protein>
<dbReference type="Pfam" id="PF13392">
    <property type="entry name" value="HNH_3"/>
    <property type="match status" value="1"/>
</dbReference>
<name>A0A291AXM2_9CAUD</name>
<evidence type="ECO:0000313" key="4">
    <source>
        <dbReference type="Proteomes" id="UP000222681"/>
    </source>
</evidence>
<feature type="region of interest" description="Disordered" evidence="1">
    <location>
        <begin position="79"/>
        <end position="98"/>
    </location>
</feature>
<evidence type="ECO:0000256" key="1">
    <source>
        <dbReference type="SAM" id="MobiDB-lite"/>
    </source>
</evidence>
<feature type="domain" description="HNH nuclease" evidence="2">
    <location>
        <begin position="48"/>
        <end position="92"/>
    </location>
</feature>
<dbReference type="EMBL" id="MF158039">
    <property type="protein sequence ID" value="ATE85769.1"/>
    <property type="molecule type" value="Genomic_DNA"/>
</dbReference>
<proteinExistence type="predicted"/>
<organism evidence="3 4">
    <name type="scientific">Shigella phage Sf12</name>
    <dbReference type="NCBI Taxonomy" id="2024315"/>
    <lineage>
        <taxon>Viruses</taxon>
        <taxon>Duplodnaviria</taxon>
        <taxon>Heunggongvirae</taxon>
        <taxon>Uroviricota</taxon>
        <taxon>Caudoviricetes</taxon>
        <taxon>Drexlerviridae</taxon>
        <taxon>Rogunavirinae</taxon>
        <taxon>Eastlansingvirus</taxon>
        <taxon>Eastlansingvirus Sf12</taxon>
    </lineage>
</organism>
<dbReference type="SUPFAM" id="SSF54060">
    <property type="entry name" value="His-Me finger endonucleases"/>
    <property type="match status" value="1"/>
</dbReference>
<keyword evidence="3" id="KW-0255">Endonuclease</keyword>
<dbReference type="Proteomes" id="UP000222681">
    <property type="component" value="Segment"/>
</dbReference>
<keyword evidence="4" id="KW-1185">Reference proteome</keyword>